<evidence type="ECO:0000256" key="7">
    <source>
        <dbReference type="ARBA" id="ARBA00023295"/>
    </source>
</evidence>
<sequence length="449" mass="52208">MTKKIHSSDFGKNFIWGVSTAAFQIEGAHDKHGKGPSIWDVFTSRKGKIRGNDTAKTSCDFYHRYKEDIYLMKSLNIPNFRFSISWSRILPMGTGKINTEGIAFYNRVIDYCLEQDITPWITLYHWDLPHELELKGGWTNREILDWFEEYTKVCAQSFGDRVKHWMVLNEPMVFTGGGYFLGVHAPGKKGMRNFLPAVHHAQLSQAVGGRMIRKWIHDAKIGTTYSCSYIVPKNKSPRNIRAAKRVDALLNRLFIEPVLGLGYPEKDLPILKKLKPFILPGDMGKSQFEFDFIGIQNYTREVVQHSYFIPYIRAKIIEAPKRKVITTLMDWEVYPPSIYEMIRKYSEYCTMPNLIITENGAAFQDTFTEGKIKDKKRQKFLKDHLEQVLKAKKKGLNVHGYFVWTLTDNFEWAEGYHPGFGLVHVDFKTQKRTVKKSGKWYKTFLDVRN</sequence>
<feature type="active site" description="Nucleophile" evidence="9">
    <location>
        <position position="358"/>
    </location>
</feature>
<keyword evidence="7 10" id="KW-0326">Glycosidase</keyword>
<organism evidence="11 12">
    <name type="scientific">Maribacter flavus</name>
    <dbReference type="NCBI Taxonomy" id="1658664"/>
    <lineage>
        <taxon>Bacteria</taxon>
        <taxon>Pseudomonadati</taxon>
        <taxon>Bacteroidota</taxon>
        <taxon>Flavobacteriia</taxon>
        <taxon>Flavobacteriales</taxon>
        <taxon>Flavobacteriaceae</taxon>
        <taxon>Maribacter</taxon>
    </lineage>
</organism>
<keyword evidence="8" id="KW-0624">Polysaccharide degradation</keyword>
<evidence type="ECO:0000313" key="11">
    <source>
        <dbReference type="EMBL" id="MEE1970886.1"/>
    </source>
</evidence>
<evidence type="ECO:0000256" key="3">
    <source>
        <dbReference type="ARBA" id="ARBA00012744"/>
    </source>
</evidence>
<dbReference type="InterPro" id="IPR001360">
    <property type="entry name" value="Glyco_hydro_1"/>
</dbReference>
<dbReference type="GO" id="GO:0008422">
    <property type="term" value="F:beta-glucosidase activity"/>
    <property type="evidence" value="ECO:0007669"/>
    <property type="project" value="UniProtKB-EC"/>
</dbReference>
<evidence type="ECO:0000256" key="2">
    <source>
        <dbReference type="ARBA" id="ARBA00010838"/>
    </source>
</evidence>
<dbReference type="InterPro" id="IPR017736">
    <property type="entry name" value="Glyco_hydro_1_beta-glucosidase"/>
</dbReference>
<reference evidence="11 12" key="1">
    <citation type="submission" date="2024-01" db="EMBL/GenBank/DDBJ databases">
        <title>Maribacter spp. originated from different algae showed divergent polysaccharides utilization ability.</title>
        <authorList>
            <person name="Wang H."/>
            <person name="Wu Y."/>
        </authorList>
    </citation>
    <scope>NUCLEOTIDE SEQUENCE [LARGE SCALE GENOMIC DNA]</scope>
    <source>
        <strain evidence="11 12">KPT27_14</strain>
    </source>
</reference>
<dbReference type="Pfam" id="PF00232">
    <property type="entry name" value="Glyco_hydro_1"/>
    <property type="match status" value="1"/>
</dbReference>
<evidence type="ECO:0000313" key="12">
    <source>
        <dbReference type="Proteomes" id="UP001343698"/>
    </source>
</evidence>
<comment type="caution">
    <text evidence="11">The sequence shown here is derived from an EMBL/GenBank/DDBJ whole genome shotgun (WGS) entry which is preliminary data.</text>
</comment>
<evidence type="ECO:0000256" key="9">
    <source>
        <dbReference type="PROSITE-ProRule" id="PRU10055"/>
    </source>
</evidence>
<dbReference type="PRINTS" id="PR00131">
    <property type="entry name" value="GLHYDRLASE1"/>
</dbReference>
<dbReference type="NCBIfam" id="TIGR03356">
    <property type="entry name" value="BGL"/>
    <property type="match status" value="1"/>
</dbReference>
<keyword evidence="4 10" id="KW-0378">Hydrolase</keyword>
<protein>
    <recommendedName>
        <fullName evidence="3 10">Beta-glucosidase</fullName>
        <ecNumber evidence="3 10">3.2.1.21</ecNumber>
    </recommendedName>
</protein>
<dbReference type="Proteomes" id="UP001343698">
    <property type="component" value="Unassembled WGS sequence"/>
</dbReference>
<dbReference type="InterPro" id="IPR018120">
    <property type="entry name" value="Glyco_hydro_1_AS"/>
</dbReference>
<name>A0ABU7IDH2_9FLAO</name>
<gene>
    <name evidence="11" type="ORF">V1H85_00415</name>
</gene>
<comment type="catalytic activity">
    <reaction evidence="1 10">
        <text>Hydrolysis of terminal, non-reducing beta-D-glucosyl residues with release of beta-D-glucose.</text>
        <dbReference type="EC" id="3.2.1.21"/>
    </reaction>
</comment>
<evidence type="ECO:0000256" key="8">
    <source>
        <dbReference type="ARBA" id="ARBA00023326"/>
    </source>
</evidence>
<evidence type="ECO:0000256" key="10">
    <source>
        <dbReference type="RuleBase" id="RU361175"/>
    </source>
</evidence>
<dbReference type="PANTHER" id="PTHR10353">
    <property type="entry name" value="GLYCOSYL HYDROLASE"/>
    <property type="match status" value="1"/>
</dbReference>
<dbReference type="RefSeq" id="WP_272635548.1">
    <property type="nucleotide sequence ID" value="NZ_JAZDDF010000001.1"/>
</dbReference>
<comment type="similarity">
    <text evidence="2 10">Belongs to the glycosyl hydrolase 1 family.</text>
</comment>
<dbReference type="PROSITE" id="PS00653">
    <property type="entry name" value="GLYCOSYL_HYDROL_F1_2"/>
    <property type="match status" value="1"/>
</dbReference>
<dbReference type="SUPFAM" id="SSF51445">
    <property type="entry name" value="(Trans)glycosidases"/>
    <property type="match status" value="1"/>
</dbReference>
<proteinExistence type="inferred from homology"/>
<dbReference type="InterPro" id="IPR017853">
    <property type="entry name" value="GH"/>
</dbReference>
<dbReference type="EMBL" id="JAZDDF010000001">
    <property type="protein sequence ID" value="MEE1970886.1"/>
    <property type="molecule type" value="Genomic_DNA"/>
</dbReference>
<dbReference type="PANTHER" id="PTHR10353:SF36">
    <property type="entry name" value="LP05116P"/>
    <property type="match status" value="1"/>
</dbReference>
<evidence type="ECO:0000256" key="6">
    <source>
        <dbReference type="ARBA" id="ARBA00023277"/>
    </source>
</evidence>
<accession>A0ABU7IDH2</accession>
<dbReference type="EC" id="3.2.1.21" evidence="3 10"/>
<keyword evidence="6" id="KW-0119">Carbohydrate metabolism</keyword>
<evidence type="ECO:0000256" key="4">
    <source>
        <dbReference type="ARBA" id="ARBA00022801"/>
    </source>
</evidence>
<evidence type="ECO:0000256" key="5">
    <source>
        <dbReference type="ARBA" id="ARBA00023001"/>
    </source>
</evidence>
<evidence type="ECO:0000256" key="1">
    <source>
        <dbReference type="ARBA" id="ARBA00000448"/>
    </source>
</evidence>
<keyword evidence="12" id="KW-1185">Reference proteome</keyword>
<dbReference type="PROSITE" id="PS00572">
    <property type="entry name" value="GLYCOSYL_HYDROL_F1_1"/>
    <property type="match status" value="1"/>
</dbReference>
<keyword evidence="5" id="KW-0136">Cellulose degradation</keyword>
<dbReference type="Gene3D" id="3.20.20.80">
    <property type="entry name" value="Glycosidases"/>
    <property type="match status" value="1"/>
</dbReference>
<dbReference type="InterPro" id="IPR033132">
    <property type="entry name" value="GH_1_N_CS"/>
</dbReference>